<proteinExistence type="predicted"/>
<evidence type="ECO:0000313" key="4">
    <source>
        <dbReference type="Proteomes" id="UP000215450"/>
    </source>
</evidence>
<dbReference type="PROSITE" id="PS51257">
    <property type="entry name" value="PROKAR_LIPOPROTEIN"/>
    <property type="match status" value="1"/>
</dbReference>
<keyword evidence="4" id="KW-1185">Reference proteome</keyword>
<dbReference type="EMBL" id="FXUV01000013">
    <property type="protein sequence ID" value="SMQ12048.1"/>
    <property type="molecule type" value="Genomic_DNA"/>
</dbReference>
<accession>A0A238HEI9</accession>
<feature type="signal peptide" evidence="1">
    <location>
        <begin position="1"/>
        <end position="23"/>
    </location>
</feature>
<dbReference type="OrthoDB" id="9988327at2"/>
<feature type="chain" id="PRO_5015075137" description="Lipoprotein" evidence="1">
    <location>
        <begin position="24"/>
        <end position="196"/>
    </location>
</feature>
<dbReference type="Proteomes" id="UP000215450">
    <property type="component" value="Unassembled WGS sequence"/>
</dbReference>
<reference evidence="3 4" key="2">
    <citation type="submission" date="2017-06" db="EMBL/GenBank/DDBJ databases">
        <authorList>
            <person name="Kim H.J."/>
            <person name="Triplett B.A."/>
        </authorList>
    </citation>
    <scope>NUCLEOTIDE SEQUENCE [LARGE SCALE GENOMIC DNA]</scope>
    <source>
        <strain evidence="3">Kingella_eburonensis</strain>
    </source>
</reference>
<dbReference type="AlphaFoldDB" id="A0A238HEI9"/>
<organism evidence="2">
    <name type="scientific">Kingella negevensis</name>
    <dbReference type="NCBI Taxonomy" id="1522312"/>
    <lineage>
        <taxon>Bacteria</taxon>
        <taxon>Pseudomonadati</taxon>
        <taxon>Pseudomonadota</taxon>
        <taxon>Betaproteobacteria</taxon>
        <taxon>Neisseriales</taxon>
        <taxon>Neisseriaceae</taxon>
        <taxon>Kingella</taxon>
    </lineage>
</organism>
<sequence>MSYKTTALLLAAALGLSACNQNAAEQKPAASAPVVAASETSTQAVSASPVVAASVTVTSKDGKVSLSLEDTFTDKISDAAFAPEKATAEQVTLLQYDEARNLTISAVDSGSLKGKADKFFTTLKSKIESNKEIKNAKIENVTATSMSYSYERSDKANESCTVTVTADNKIITVCATSTTVSAADLQALLLSNLKVN</sequence>
<dbReference type="RefSeq" id="WP_095062194.1">
    <property type="nucleotide sequence ID" value="NZ_CP123447.1"/>
</dbReference>
<reference evidence="2" key="1">
    <citation type="submission" date="2017-05" db="EMBL/GenBank/DDBJ databases">
        <authorList>
            <person name="Song R."/>
            <person name="Chenine A.L."/>
            <person name="Ruprecht R.M."/>
        </authorList>
    </citation>
    <scope>NUCLEOTIDE SEQUENCE</scope>
    <source>
        <strain evidence="2">Kingella_eburonensis</strain>
    </source>
</reference>
<evidence type="ECO:0000256" key="1">
    <source>
        <dbReference type="SAM" id="SignalP"/>
    </source>
</evidence>
<gene>
    <name evidence="3" type="ORF">KEBURONENSIS_00939</name>
    <name evidence="2" type="ORF">KEBURONENSIS_01057</name>
</gene>
<evidence type="ECO:0000313" key="3">
    <source>
        <dbReference type="EMBL" id="SNB61966.1"/>
    </source>
</evidence>
<keyword evidence="1" id="KW-0732">Signal</keyword>
<dbReference type="EMBL" id="FXUV02000015">
    <property type="protein sequence ID" value="SNB61966.1"/>
    <property type="molecule type" value="Genomic_DNA"/>
</dbReference>
<name>A0A238HEI9_9NEIS</name>
<evidence type="ECO:0008006" key="5">
    <source>
        <dbReference type="Google" id="ProtNLM"/>
    </source>
</evidence>
<protein>
    <recommendedName>
        <fullName evidence="5">Lipoprotein</fullName>
    </recommendedName>
</protein>
<evidence type="ECO:0000313" key="2">
    <source>
        <dbReference type="EMBL" id="SMQ12048.1"/>
    </source>
</evidence>